<dbReference type="Pfam" id="PF07811">
    <property type="entry name" value="TadE"/>
    <property type="match status" value="1"/>
</dbReference>
<accession>A0ABV6VDD7</accession>
<protein>
    <submittedName>
        <fullName evidence="2">TadE/TadG family type IV pilus assembly protein</fullName>
    </submittedName>
</protein>
<evidence type="ECO:0000313" key="2">
    <source>
        <dbReference type="EMBL" id="MFC1411734.1"/>
    </source>
</evidence>
<evidence type="ECO:0000259" key="1">
    <source>
        <dbReference type="Pfam" id="PF07811"/>
    </source>
</evidence>
<evidence type="ECO:0000313" key="3">
    <source>
        <dbReference type="EMBL" id="MFC1432310.1"/>
    </source>
</evidence>
<evidence type="ECO:0000313" key="5">
    <source>
        <dbReference type="Proteomes" id="UP001592582"/>
    </source>
</evidence>
<sequence>MSISLAMVFPLVLTLILLTVQGALWWYDRQIALSAARQGSEAARSFQADPDAGETAANTFLDQVGDGLTERHVTVSPVTAGVRTVTTTVTVRTQSLLPFLPGILITQTIEAPVERFVPATP</sequence>
<comment type="caution">
    <text evidence="2">The sequence shown here is derived from an EMBL/GenBank/DDBJ whole genome shotgun (WGS) entry which is preliminary data.</text>
</comment>
<dbReference type="EMBL" id="JBHEZY010000006">
    <property type="protein sequence ID" value="MFC1432310.1"/>
    <property type="molecule type" value="Genomic_DNA"/>
</dbReference>
<proteinExistence type="predicted"/>
<organism evidence="2 5">
    <name type="scientific">Streptacidiphilus alkalitolerans</name>
    <dbReference type="NCBI Taxonomy" id="3342712"/>
    <lineage>
        <taxon>Bacteria</taxon>
        <taxon>Bacillati</taxon>
        <taxon>Actinomycetota</taxon>
        <taxon>Actinomycetes</taxon>
        <taxon>Kitasatosporales</taxon>
        <taxon>Streptomycetaceae</taxon>
        <taxon>Streptacidiphilus</taxon>
    </lineage>
</organism>
<feature type="domain" description="TadE-like" evidence="1">
    <location>
        <begin position="5"/>
        <end position="39"/>
    </location>
</feature>
<dbReference type="Proteomes" id="UP001592582">
    <property type="component" value="Unassembled WGS sequence"/>
</dbReference>
<dbReference type="RefSeq" id="WP_380511816.1">
    <property type="nucleotide sequence ID" value="NZ_JBHEZX010000008.1"/>
</dbReference>
<name>A0ABV6VDD7_9ACTN</name>
<keyword evidence="5" id="KW-1185">Reference proteome</keyword>
<gene>
    <name evidence="3" type="ORF">ACEZDB_16810</name>
    <name evidence="2" type="ORF">ACEZDG_20930</name>
</gene>
<dbReference type="Proteomes" id="UP001592530">
    <property type="component" value="Unassembled WGS sequence"/>
</dbReference>
<evidence type="ECO:0000313" key="4">
    <source>
        <dbReference type="Proteomes" id="UP001592530"/>
    </source>
</evidence>
<reference evidence="4 5" key="1">
    <citation type="submission" date="2024-09" db="EMBL/GenBank/DDBJ databases">
        <authorList>
            <person name="Lee S.D."/>
        </authorList>
    </citation>
    <scope>NUCLEOTIDE SEQUENCE [LARGE SCALE GENOMIC DNA]</scope>
    <source>
        <strain evidence="2 5">N1-1</strain>
        <strain evidence="3 4">N1-3</strain>
    </source>
</reference>
<dbReference type="InterPro" id="IPR012495">
    <property type="entry name" value="TadE-like_dom"/>
</dbReference>
<dbReference type="EMBL" id="JBHEZX010000008">
    <property type="protein sequence ID" value="MFC1411734.1"/>
    <property type="molecule type" value="Genomic_DNA"/>
</dbReference>